<reference evidence="3" key="1">
    <citation type="journal article" date="2019" name="Int. J. Syst. Evol. Microbiol.">
        <title>The Global Catalogue of Microorganisms (GCM) 10K type strain sequencing project: providing services to taxonomists for standard genome sequencing and annotation.</title>
        <authorList>
            <consortium name="The Broad Institute Genomics Platform"/>
            <consortium name="The Broad Institute Genome Sequencing Center for Infectious Disease"/>
            <person name="Wu L."/>
            <person name="Ma J."/>
        </authorList>
    </citation>
    <scope>NUCLEOTIDE SEQUENCE [LARGE SCALE GENOMIC DNA]</scope>
    <source>
        <strain evidence="3">CGMCC 1.15419</strain>
    </source>
</reference>
<organism evidence="2 3">
    <name type="scientific">Paracoccus acridae</name>
    <dbReference type="NCBI Taxonomy" id="1795310"/>
    <lineage>
        <taxon>Bacteria</taxon>
        <taxon>Pseudomonadati</taxon>
        <taxon>Pseudomonadota</taxon>
        <taxon>Alphaproteobacteria</taxon>
        <taxon>Rhodobacterales</taxon>
        <taxon>Paracoccaceae</taxon>
        <taxon>Paracoccus</taxon>
    </lineage>
</organism>
<dbReference type="RefSeq" id="WP_188716787.1">
    <property type="nucleotide sequence ID" value="NZ_BMIV01000021.1"/>
</dbReference>
<feature type="chain" id="PRO_5045354001" evidence="1">
    <location>
        <begin position="24"/>
        <end position="231"/>
    </location>
</feature>
<accession>A0ABQ1VLZ0</accession>
<comment type="caution">
    <text evidence="2">The sequence shown here is derived from an EMBL/GenBank/DDBJ whole genome shotgun (WGS) entry which is preliminary data.</text>
</comment>
<gene>
    <name evidence="2" type="ORF">GCM10011402_34510</name>
</gene>
<keyword evidence="3" id="KW-1185">Reference proteome</keyword>
<protein>
    <submittedName>
        <fullName evidence="2">Uncharacterized protein</fullName>
    </submittedName>
</protein>
<evidence type="ECO:0000313" key="3">
    <source>
        <dbReference type="Proteomes" id="UP000640509"/>
    </source>
</evidence>
<evidence type="ECO:0000313" key="2">
    <source>
        <dbReference type="EMBL" id="GGF78958.1"/>
    </source>
</evidence>
<dbReference type="Proteomes" id="UP000640509">
    <property type="component" value="Unassembled WGS sequence"/>
</dbReference>
<proteinExistence type="predicted"/>
<evidence type="ECO:0000256" key="1">
    <source>
        <dbReference type="SAM" id="SignalP"/>
    </source>
</evidence>
<sequence length="231" mass="24357">MTSLLPLATALGVAVLAASPAASCEQAAFAPSTKEHLQPLSVPAAEIGAWLTASPYSSGIHFTSELHGRDLWLDITDFPERTPEVGSIRALMQLGRVVGADFDRLVLVDGQEALFVVAETDLRSVGCQFIWPANTGTNPIDLMRRMIEALREENGGGPIKGLSETGSAGTSVNAVAIVEDHLNVAWVESARPGATAPDIPDQRPDHMVGLEAPRVQASAMPAGERLAFNGL</sequence>
<feature type="signal peptide" evidence="1">
    <location>
        <begin position="1"/>
        <end position="23"/>
    </location>
</feature>
<keyword evidence="1" id="KW-0732">Signal</keyword>
<dbReference type="EMBL" id="BMIV01000021">
    <property type="protein sequence ID" value="GGF78958.1"/>
    <property type="molecule type" value="Genomic_DNA"/>
</dbReference>
<name>A0ABQ1VLZ0_9RHOB</name>